<keyword evidence="3" id="KW-1185">Reference proteome</keyword>
<evidence type="ECO:0000259" key="1">
    <source>
        <dbReference type="Pfam" id="PF03372"/>
    </source>
</evidence>
<dbReference type="AlphaFoldDB" id="A0A6I6AAA9"/>
<evidence type="ECO:0000313" key="2">
    <source>
        <dbReference type="EMBL" id="QGQ21989.1"/>
    </source>
</evidence>
<dbReference type="GO" id="GO:0004527">
    <property type="term" value="F:exonuclease activity"/>
    <property type="evidence" value="ECO:0007669"/>
    <property type="project" value="UniProtKB-KW"/>
</dbReference>
<dbReference type="EMBL" id="CP043930">
    <property type="protein sequence ID" value="QGQ21989.1"/>
    <property type="molecule type" value="Genomic_DNA"/>
</dbReference>
<accession>A0A6I6AAA9</accession>
<keyword evidence="2" id="KW-0269">Exonuclease</keyword>
<dbReference type="Pfam" id="PF03372">
    <property type="entry name" value="Exo_endo_phos"/>
    <property type="match status" value="1"/>
</dbReference>
<name>A0A6I6AAA9_9PLAN</name>
<dbReference type="KEGG" id="gim:F1728_04460"/>
<dbReference type="InterPro" id="IPR036691">
    <property type="entry name" value="Endo/exonu/phosph_ase_sf"/>
</dbReference>
<keyword evidence="2" id="KW-0255">Endonuclease</keyword>
<sequence length="238" mass="26631">MRFVVWNTGWAVPGSKRGLLLSKQIQQQQPDVICLTEAKAGLLPQQGHVIGSAPDYGYPLKPGRRKVILWSKLPWSEISIHEHLDFPSGRIVSGITHGIRLVGVCIPWSAAHVNGGRRDRKNWEDHLLYLDALKQLVKELDHNLPLAIIGDYNQRLPRSKQPKYAYEKLNDVLSSGLTIHTAGNLGPEGVQLIDHIATSEDLQVHDLTVLDRETTEGDRLSDHFGIAGFIKPSKLKRE</sequence>
<dbReference type="SUPFAM" id="SSF56219">
    <property type="entry name" value="DNase I-like"/>
    <property type="match status" value="1"/>
</dbReference>
<protein>
    <submittedName>
        <fullName evidence="2">Endonuclease/exonuclease/phosphatase family protein</fullName>
    </submittedName>
</protein>
<dbReference type="Gene3D" id="3.60.10.10">
    <property type="entry name" value="Endonuclease/exonuclease/phosphatase"/>
    <property type="match status" value="1"/>
</dbReference>
<dbReference type="GO" id="GO:0004519">
    <property type="term" value="F:endonuclease activity"/>
    <property type="evidence" value="ECO:0007669"/>
    <property type="project" value="UniProtKB-KW"/>
</dbReference>
<reference evidence="2 3" key="1">
    <citation type="submission" date="2019-09" db="EMBL/GenBank/DDBJ databases">
        <title>Gimesia benthica sp. nov., a novel bacterium isolated from deep-sea water of the Northwest Indian Ocean.</title>
        <authorList>
            <person name="Dai X."/>
        </authorList>
    </citation>
    <scope>NUCLEOTIDE SEQUENCE [LARGE SCALE GENOMIC DNA]</scope>
    <source>
        <strain evidence="2 3">E7</strain>
    </source>
</reference>
<proteinExistence type="predicted"/>
<gene>
    <name evidence="2" type="ORF">F1728_04460</name>
</gene>
<dbReference type="RefSeq" id="WP_155363080.1">
    <property type="nucleotide sequence ID" value="NZ_CP043930.1"/>
</dbReference>
<evidence type="ECO:0000313" key="3">
    <source>
        <dbReference type="Proteomes" id="UP000427281"/>
    </source>
</evidence>
<organism evidence="2 3">
    <name type="scientific">Gimesia benthica</name>
    <dbReference type="NCBI Taxonomy" id="2608982"/>
    <lineage>
        <taxon>Bacteria</taxon>
        <taxon>Pseudomonadati</taxon>
        <taxon>Planctomycetota</taxon>
        <taxon>Planctomycetia</taxon>
        <taxon>Planctomycetales</taxon>
        <taxon>Planctomycetaceae</taxon>
        <taxon>Gimesia</taxon>
    </lineage>
</organism>
<feature type="domain" description="Endonuclease/exonuclease/phosphatase" evidence="1">
    <location>
        <begin position="6"/>
        <end position="223"/>
    </location>
</feature>
<dbReference type="Proteomes" id="UP000427281">
    <property type="component" value="Chromosome"/>
</dbReference>
<dbReference type="InterPro" id="IPR005135">
    <property type="entry name" value="Endo/exonuclease/phosphatase"/>
</dbReference>
<keyword evidence="2" id="KW-0540">Nuclease</keyword>
<keyword evidence="2" id="KW-0378">Hydrolase</keyword>